<reference evidence="2" key="1">
    <citation type="submission" date="2020-02" db="EMBL/GenBank/DDBJ databases">
        <title>Unexpected conservation and global transmission of agrobacterial virulence plasmids.</title>
        <authorList>
            <person name="Weisberg A.J."/>
            <person name="Davis E.W. II"/>
            <person name="Tabima J.R."/>
            <person name="Belcher M.S."/>
            <person name="Miller M."/>
            <person name="Kuo C.-H."/>
            <person name="Loper J.E."/>
            <person name="Grunwald N.J."/>
            <person name="Putnam M.L."/>
            <person name="Chang J.H."/>
        </authorList>
    </citation>
    <scope>NUCLEOTIDE SEQUENCE</scope>
    <source>
        <strain evidence="2">Q15/94</strain>
    </source>
</reference>
<dbReference type="Proteomes" id="UP000663946">
    <property type="component" value="Chromosome 1"/>
</dbReference>
<dbReference type="EMBL" id="CP049216">
    <property type="protein sequence ID" value="QTG12366.1"/>
    <property type="molecule type" value="Genomic_DNA"/>
</dbReference>
<organism evidence="2 3">
    <name type="scientific">Agrobacterium tumefaciens</name>
    <dbReference type="NCBI Taxonomy" id="358"/>
    <lineage>
        <taxon>Bacteria</taxon>
        <taxon>Pseudomonadati</taxon>
        <taxon>Pseudomonadota</taxon>
        <taxon>Alphaproteobacteria</taxon>
        <taxon>Hyphomicrobiales</taxon>
        <taxon>Rhizobiaceae</taxon>
        <taxon>Rhizobium/Agrobacterium group</taxon>
        <taxon>Agrobacterium</taxon>
        <taxon>Agrobacterium tumefaciens complex</taxon>
    </lineage>
</organism>
<evidence type="ECO:0000313" key="3">
    <source>
        <dbReference type="Proteomes" id="UP000663946"/>
    </source>
</evidence>
<keyword evidence="1" id="KW-0472">Membrane</keyword>
<gene>
    <name evidence="2" type="ORF">G6M86_03520</name>
</gene>
<feature type="transmembrane region" description="Helical" evidence="1">
    <location>
        <begin position="15"/>
        <end position="35"/>
    </location>
</feature>
<accession>A0AAJ4N0F9</accession>
<name>A0AAJ4N0F9_AGRTU</name>
<dbReference type="RefSeq" id="WP_333721836.1">
    <property type="nucleotide sequence ID" value="NZ_CP049216.1"/>
</dbReference>
<evidence type="ECO:0000313" key="2">
    <source>
        <dbReference type="EMBL" id="QTG12366.1"/>
    </source>
</evidence>
<keyword evidence="1" id="KW-1133">Transmembrane helix</keyword>
<dbReference type="AlphaFoldDB" id="A0AAJ4N0F9"/>
<sequence>MESADKLIDLADKQGVHVATIVLVLFLVGASIMLWRKISELQTKIETQRDEFDEDMVAERTRHAIEIAAERKLNAELQETRLLETRSAMEAIQKVTVTIQNATDAVNTTLAIVQRNLK</sequence>
<protein>
    <submittedName>
        <fullName evidence="2">Uncharacterized protein</fullName>
    </submittedName>
</protein>
<proteinExistence type="predicted"/>
<evidence type="ECO:0000256" key="1">
    <source>
        <dbReference type="SAM" id="Phobius"/>
    </source>
</evidence>
<keyword evidence="1" id="KW-0812">Transmembrane</keyword>